<evidence type="ECO:0000313" key="2">
    <source>
        <dbReference type="Proteomes" id="UP001595445"/>
    </source>
</evidence>
<comment type="caution">
    <text evidence="1">The sequence shown here is derived from an EMBL/GenBank/DDBJ whole genome shotgun (WGS) entry which is preliminary data.</text>
</comment>
<dbReference type="Proteomes" id="UP001595445">
    <property type="component" value="Unassembled WGS sequence"/>
</dbReference>
<accession>A0ABV7E2B0</accession>
<protein>
    <submittedName>
        <fullName evidence="1">Uncharacterized protein</fullName>
    </submittedName>
</protein>
<dbReference type="EMBL" id="JBHRSM010000053">
    <property type="protein sequence ID" value="MFC3088455.1"/>
    <property type="molecule type" value="Genomic_DNA"/>
</dbReference>
<dbReference type="RefSeq" id="WP_197644821.1">
    <property type="nucleotide sequence ID" value="NZ_JAEACP010000012.1"/>
</dbReference>
<proteinExistence type="predicted"/>
<organism evidence="1 2">
    <name type="scientific">Tabrizicola soli</name>
    <dbReference type="NCBI Taxonomy" id="2185115"/>
    <lineage>
        <taxon>Bacteria</taxon>
        <taxon>Pseudomonadati</taxon>
        <taxon>Pseudomonadota</taxon>
        <taxon>Alphaproteobacteria</taxon>
        <taxon>Rhodobacterales</taxon>
        <taxon>Paracoccaceae</taxon>
        <taxon>Tabrizicola</taxon>
    </lineage>
</organism>
<name>A0ABV7E2B0_9RHOB</name>
<keyword evidence="2" id="KW-1185">Reference proteome</keyword>
<gene>
    <name evidence="1" type="ORF">ACFOD6_20645</name>
</gene>
<reference evidence="2" key="1">
    <citation type="journal article" date="2019" name="Int. J. Syst. Evol. Microbiol.">
        <title>The Global Catalogue of Microorganisms (GCM) 10K type strain sequencing project: providing services to taxonomists for standard genome sequencing and annotation.</title>
        <authorList>
            <consortium name="The Broad Institute Genomics Platform"/>
            <consortium name="The Broad Institute Genome Sequencing Center for Infectious Disease"/>
            <person name="Wu L."/>
            <person name="Ma J."/>
        </authorList>
    </citation>
    <scope>NUCLEOTIDE SEQUENCE [LARGE SCALE GENOMIC DNA]</scope>
    <source>
        <strain evidence="2">KCTC 62102</strain>
    </source>
</reference>
<evidence type="ECO:0000313" key="1">
    <source>
        <dbReference type="EMBL" id="MFC3088455.1"/>
    </source>
</evidence>
<sequence length="65" mass="7512">MPLLLILLAVSVYLYLWLSRRKSTLTRNCRWRLDRSVAPDFWRCVACGATARGAEPRDCLRGSQE</sequence>